<proteinExistence type="predicted"/>
<dbReference type="STRING" id="155417.A0A4Q4TFK4"/>
<dbReference type="OrthoDB" id="3478295at2759"/>
<evidence type="ECO:0000313" key="2">
    <source>
        <dbReference type="EMBL" id="RYP04197.1"/>
    </source>
</evidence>
<organism evidence="2 3">
    <name type="scientific">Monosporascus ibericus</name>
    <dbReference type="NCBI Taxonomy" id="155417"/>
    <lineage>
        <taxon>Eukaryota</taxon>
        <taxon>Fungi</taxon>
        <taxon>Dikarya</taxon>
        <taxon>Ascomycota</taxon>
        <taxon>Pezizomycotina</taxon>
        <taxon>Sordariomycetes</taxon>
        <taxon>Xylariomycetidae</taxon>
        <taxon>Xylariales</taxon>
        <taxon>Xylariales incertae sedis</taxon>
        <taxon>Monosporascus</taxon>
    </lineage>
</organism>
<feature type="chain" id="PRO_5020885574" evidence="1">
    <location>
        <begin position="19"/>
        <end position="228"/>
    </location>
</feature>
<evidence type="ECO:0000313" key="3">
    <source>
        <dbReference type="Proteomes" id="UP000293360"/>
    </source>
</evidence>
<dbReference type="AlphaFoldDB" id="A0A4Q4TFK4"/>
<comment type="caution">
    <text evidence="2">The sequence shown here is derived from an EMBL/GenBank/DDBJ whole genome shotgun (WGS) entry which is preliminary data.</text>
</comment>
<dbReference type="Proteomes" id="UP000293360">
    <property type="component" value="Unassembled WGS sequence"/>
</dbReference>
<gene>
    <name evidence="2" type="ORF">DL764_004618</name>
</gene>
<keyword evidence="3" id="KW-1185">Reference proteome</keyword>
<sequence length="228" mass="25635">MFLKAFSVFILMEAAAYAVTLPTLAGTANLARDVPADPISKYTTQWFVDNACNPPDTPGDCLFYTKGLSRKAQELAANPESFLKTIWEMWESYLYNDDDEDTNNPLRKIMADEALRYEYFSNMSRAMATMCEYLASVMVRDEDFPEVRPDGIWGQVEFEQLKRADGVKRVDVVTVINTDGTREADLWARPGERKRFAGASVIPKQVECGTTGEVAGHFDEGGRSPVDW</sequence>
<accession>A0A4Q4TFK4</accession>
<protein>
    <submittedName>
        <fullName evidence="2">Uncharacterized protein</fullName>
    </submittedName>
</protein>
<reference evidence="2 3" key="1">
    <citation type="submission" date="2018-06" db="EMBL/GenBank/DDBJ databases">
        <title>Complete Genomes of Monosporascus.</title>
        <authorList>
            <person name="Robinson A.J."/>
            <person name="Natvig D.O."/>
        </authorList>
    </citation>
    <scope>NUCLEOTIDE SEQUENCE [LARGE SCALE GENOMIC DNA]</scope>
    <source>
        <strain evidence="2 3">CBS 110550</strain>
    </source>
</reference>
<dbReference type="EMBL" id="QJNU01000221">
    <property type="protein sequence ID" value="RYP04197.1"/>
    <property type="molecule type" value="Genomic_DNA"/>
</dbReference>
<feature type="signal peptide" evidence="1">
    <location>
        <begin position="1"/>
        <end position="18"/>
    </location>
</feature>
<evidence type="ECO:0000256" key="1">
    <source>
        <dbReference type="SAM" id="SignalP"/>
    </source>
</evidence>
<keyword evidence="1" id="KW-0732">Signal</keyword>
<name>A0A4Q4TFK4_9PEZI</name>